<comment type="caution">
    <text evidence="4">The sequence shown here is derived from an EMBL/GenBank/DDBJ whole genome shotgun (WGS) entry which is preliminary data.</text>
</comment>
<evidence type="ECO:0000313" key="5">
    <source>
        <dbReference type="Proteomes" id="UP001620626"/>
    </source>
</evidence>
<gene>
    <name evidence="4" type="ORF">niasHT_024621</name>
</gene>
<feature type="compositionally biased region" description="Low complexity" evidence="2">
    <location>
        <begin position="615"/>
        <end position="642"/>
    </location>
</feature>
<sequence>MIKLNFLTLLILLPIFATNLSVTLETIEQTTKNENDTISHEHDIIDGNSQATALIITPNIHDARRRWRRDDKKKQQLPSLSSSKSVKKDLLSSTSGQRFFTTITKKPVEKKNGWGFIRRLVPSSRETIKERMEKLNEHIFRLAFEVLRSENQVQINKQKEVLKLAIYYKRVLAVLREKLKEAREEKEALIDVKTKLMKLREKTQAQTKIIAKADEKVTLLRDTKRKTKASIDKLIDLAQMNKEFIFADHINELNNENRGLHLLLEDWEKEIPYQYDRTQMKIWVEKHSTKHKLYEQAKANVRAKSEVTKFLNLLLIDAAFDFEARKKCLETAFEVQFRNIAAIAITQKMELKEIRENVCTPLSEEFHKGLIFEFNPSIASHFNDENDDWPKLADLPKGAFGKDFFRDIAIAFNPYSARNAKTHQEELDEESDKYKWEMLNAKSKEERQKAMECVKATTFIQMFTDKMYSEETAEHMNKTRETVVDMKQQLKKSSSRKYRDRRRKRSDSDSSDEVKKKNTTDDDEGEGEDEDEDDDDDAEEKVEAQEATHDDDDDDDDDDDNDDDEDNDDDDQLLPQASPARSSASSVAPSHRSMGSTQRKMQSAARSDAGSVAPSRQSSVKTPSRSSTSSPARSSASSVAPSHRSRKIELRQPTARSDAGSVAPSRQSSTRMLQRSATRSPHSSNNDYEHPLIELDEPPRRQQRPQSEQNEHLHRSQSKARMSRSESSRHTYSSRGEGSYEEDMQIAKEKYDTAKKEQKRQQEAHKLSLEMLRKSYDRMCNSKGTRAADRTPLRDFYDYYNDMEARVKKSNNAFILDILNKLKVAAEEELKKSGHRVVGQRENKSTNYRKEIESLNEQLRQKVLIQFATGPVKSFMKTMAILSKQMTAAELRMPHFRWFPACNVHADERFINRNGTGQFPPEDSINEALKNMKIDENNDYMEFKTKILTEKDEFQLRLTAKEGSGTGTLSRSSSARRQRSSSARGDGPTLSRSVSMSSNASSARGMNGGNKSGGRRRSNAGK</sequence>
<feature type="compositionally biased region" description="Basic residues" evidence="2">
    <location>
        <begin position="489"/>
        <end position="505"/>
    </location>
</feature>
<feature type="signal peptide" evidence="3">
    <location>
        <begin position="1"/>
        <end position="17"/>
    </location>
</feature>
<dbReference type="InterPro" id="IPR016641">
    <property type="entry name" value="EGD2/NACA0like"/>
</dbReference>
<name>A0ABD2K7K9_9BILA</name>
<evidence type="ECO:0000256" key="2">
    <source>
        <dbReference type="SAM" id="MobiDB-lite"/>
    </source>
</evidence>
<keyword evidence="3" id="KW-0732">Signal</keyword>
<dbReference type="EMBL" id="JBICBT010000819">
    <property type="protein sequence ID" value="KAL3098866.1"/>
    <property type="molecule type" value="Genomic_DNA"/>
</dbReference>
<feature type="compositionally biased region" description="Polar residues" evidence="2">
    <location>
        <begin position="594"/>
        <end position="605"/>
    </location>
</feature>
<feature type="compositionally biased region" description="Acidic residues" evidence="2">
    <location>
        <begin position="521"/>
        <end position="540"/>
    </location>
</feature>
<feature type="region of interest" description="Disordered" evidence="2">
    <location>
        <begin position="958"/>
        <end position="1022"/>
    </location>
</feature>
<feature type="compositionally biased region" description="Low complexity" evidence="2">
    <location>
        <begin position="577"/>
        <end position="593"/>
    </location>
</feature>
<keyword evidence="1" id="KW-0175">Coiled coil</keyword>
<feature type="region of interest" description="Disordered" evidence="2">
    <location>
        <begin position="473"/>
        <end position="743"/>
    </location>
</feature>
<reference evidence="4 5" key="1">
    <citation type="submission" date="2024-10" db="EMBL/GenBank/DDBJ databases">
        <authorList>
            <person name="Kim D."/>
        </authorList>
    </citation>
    <scope>NUCLEOTIDE SEQUENCE [LARGE SCALE GENOMIC DNA]</scope>
    <source>
        <strain evidence="4">BH-2024</strain>
    </source>
</reference>
<feature type="chain" id="PRO_5044885178" evidence="3">
    <location>
        <begin position="18"/>
        <end position="1022"/>
    </location>
</feature>
<feature type="compositionally biased region" description="Basic residues" evidence="2">
    <location>
        <begin position="1013"/>
        <end position="1022"/>
    </location>
</feature>
<feature type="coiled-coil region" evidence="1">
    <location>
        <begin position="172"/>
        <end position="202"/>
    </location>
</feature>
<feature type="compositionally biased region" description="Acidic residues" evidence="2">
    <location>
        <begin position="549"/>
        <end position="572"/>
    </location>
</feature>
<feature type="compositionally biased region" description="Basic and acidic residues" evidence="2">
    <location>
        <begin position="506"/>
        <end position="520"/>
    </location>
</feature>
<accession>A0ABD2K7K9</accession>
<organism evidence="4 5">
    <name type="scientific">Heterodera trifolii</name>
    <dbReference type="NCBI Taxonomy" id="157864"/>
    <lineage>
        <taxon>Eukaryota</taxon>
        <taxon>Metazoa</taxon>
        <taxon>Ecdysozoa</taxon>
        <taxon>Nematoda</taxon>
        <taxon>Chromadorea</taxon>
        <taxon>Rhabditida</taxon>
        <taxon>Tylenchina</taxon>
        <taxon>Tylenchomorpha</taxon>
        <taxon>Tylenchoidea</taxon>
        <taxon>Heteroderidae</taxon>
        <taxon>Heteroderinae</taxon>
        <taxon>Heterodera</taxon>
    </lineage>
</organism>
<evidence type="ECO:0000256" key="3">
    <source>
        <dbReference type="SAM" id="SignalP"/>
    </source>
</evidence>
<protein>
    <submittedName>
        <fullName evidence="4">Uncharacterized protein</fullName>
    </submittedName>
</protein>
<feature type="region of interest" description="Disordered" evidence="2">
    <location>
        <begin position="66"/>
        <end position="89"/>
    </location>
</feature>
<feature type="compositionally biased region" description="Basic and acidic residues" evidence="2">
    <location>
        <begin position="473"/>
        <end position="484"/>
    </location>
</feature>
<dbReference type="Proteomes" id="UP001620626">
    <property type="component" value="Unassembled WGS sequence"/>
</dbReference>
<evidence type="ECO:0000313" key="4">
    <source>
        <dbReference type="EMBL" id="KAL3098866.1"/>
    </source>
</evidence>
<feature type="compositionally biased region" description="Low complexity" evidence="2">
    <location>
        <begin position="991"/>
        <end position="1005"/>
    </location>
</feature>
<feature type="compositionally biased region" description="Basic and acidic residues" evidence="2">
    <location>
        <begin position="687"/>
        <end position="700"/>
    </location>
</feature>
<proteinExistence type="predicted"/>
<feature type="compositionally biased region" description="Polar residues" evidence="2">
    <location>
        <begin position="664"/>
        <end position="686"/>
    </location>
</feature>
<keyword evidence="5" id="KW-1185">Reference proteome</keyword>
<evidence type="ECO:0000256" key="1">
    <source>
        <dbReference type="SAM" id="Coils"/>
    </source>
</evidence>
<dbReference type="AlphaFoldDB" id="A0ABD2K7K9"/>
<dbReference type="PANTHER" id="PTHR21713">
    <property type="entry name" value="NASCENT POLYPEPTIDE ASSOCIATED COMPLEX ALPHA SUBUNIT-RELATED"/>
    <property type="match status" value="1"/>
</dbReference>